<evidence type="ECO:0000313" key="2">
    <source>
        <dbReference type="Proteomes" id="UP000005446"/>
    </source>
</evidence>
<gene>
    <name evidence="1" type="ORF">M7I_7868</name>
</gene>
<dbReference type="HOGENOM" id="CLU_1949029_0_0_1"/>
<evidence type="ECO:0000313" key="1">
    <source>
        <dbReference type="EMBL" id="EHK96419.1"/>
    </source>
</evidence>
<comment type="caution">
    <text evidence="1">The sequence shown here is derived from an EMBL/GenBank/DDBJ whole genome shotgun (WGS) entry which is preliminary data.</text>
</comment>
<protein>
    <recommendedName>
        <fullName evidence="3">Fungal N-terminal domain-containing protein</fullName>
    </recommendedName>
</protein>
<dbReference type="AlphaFoldDB" id="H0EYG6"/>
<sequence length="129" mass="13673">MAEAIGVGASVVAFIGLAGQVAQGCQYIRTLLDDIKDASEDVQSNTLQELADSGVAVEADAHALATRLALSYSEEALELLQGLLAKTKDTGRIWSKVRFASGKSKYAKHVSRIERAKGYIEAAHAGILL</sequence>
<organism evidence="1 2">
    <name type="scientific">Glarea lozoyensis (strain ATCC 74030 / MF5533)</name>
    <dbReference type="NCBI Taxonomy" id="1104152"/>
    <lineage>
        <taxon>Eukaryota</taxon>
        <taxon>Fungi</taxon>
        <taxon>Dikarya</taxon>
        <taxon>Ascomycota</taxon>
        <taxon>Pezizomycotina</taxon>
        <taxon>Leotiomycetes</taxon>
        <taxon>Helotiales</taxon>
        <taxon>Helotiaceae</taxon>
        <taxon>Glarea</taxon>
    </lineage>
</organism>
<dbReference type="InParanoid" id="H0EYG6"/>
<name>H0EYG6_GLAL7</name>
<dbReference type="EMBL" id="AGUE01000251">
    <property type="protein sequence ID" value="EHK96419.1"/>
    <property type="molecule type" value="Genomic_DNA"/>
</dbReference>
<accession>H0EYG6</accession>
<proteinExistence type="predicted"/>
<keyword evidence="2" id="KW-1185">Reference proteome</keyword>
<dbReference type="Proteomes" id="UP000005446">
    <property type="component" value="Unassembled WGS sequence"/>
</dbReference>
<dbReference type="OrthoDB" id="3200163at2759"/>
<evidence type="ECO:0008006" key="3">
    <source>
        <dbReference type="Google" id="ProtNLM"/>
    </source>
</evidence>
<reference evidence="1 2" key="1">
    <citation type="journal article" date="2012" name="Eukaryot. Cell">
        <title>Genome sequence of the fungus Glarea lozoyensis: the first genome sequence of a species from the Helotiaceae family.</title>
        <authorList>
            <person name="Youssar L."/>
            <person name="Gruening B.A."/>
            <person name="Erxleben A."/>
            <person name="Guenther S."/>
            <person name="Huettel W."/>
        </authorList>
    </citation>
    <scope>NUCLEOTIDE SEQUENCE [LARGE SCALE GENOMIC DNA]</scope>
    <source>
        <strain evidence="2">ATCC 74030 / MF5533</strain>
    </source>
</reference>